<sequence>MPFSKRKCRSASTIGFEQSWWCQKDSITSHEAKPNRLGPRSFQGSDDLMLSWETEMNPRCFSFFAPCYAVLALKKKASGGVPGFLQARRSGEAASLLFASPDR</sequence>
<dbReference type="GeneID" id="7804517"/>
<protein>
    <submittedName>
        <fullName evidence="1">Uncharacterized protein ORF103_2</fullName>
    </submittedName>
</protein>
<reference evidence="1" key="1">
    <citation type="journal article" date="2009" name="J. Mol. Evol.">
        <title>The complete mitochondrial genome sequence of the hornwort Megaceros aenigmaticus shows a mixed mode of conservative yet dynamic evolution in early land plant mitochondrial genomes.</title>
        <authorList>
            <person name="Li L."/>
            <person name="Wang B."/>
            <person name="Liu Y."/>
            <person name="Qiu Y.L."/>
        </authorList>
    </citation>
    <scope>NUCLEOTIDE SEQUENCE</scope>
</reference>
<proteinExistence type="predicted"/>
<gene>
    <name evidence="1" type="primary">ORF103_2</name>
    <name evidence="1" type="ORF">MeaeMp29</name>
</gene>
<dbReference type="EMBL" id="EU660574">
    <property type="protein sequence ID" value="ACC86791.1"/>
    <property type="molecule type" value="Genomic_DNA"/>
</dbReference>
<dbReference type="RefSeq" id="YP_002860268.1">
    <property type="nucleotide sequence ID" value="NC_012651.1"/>
</dbReference>
<dbReference type="AlphaFoldDB" id="C3RYN5"/>
<organism evidence="1">
    <name type="scientific">Nothoceros aenigmaticus</name>
    <dbReference type="NCBI Taxonomy" id="13813"/>
    <lineage>
        <taxon>Eukaryota</taxon>
        <taxon>Viridiplantae</taxon>
        <taxon>Streptophyta</taxon>
        <taxon>Embryophyta</taxon>
        <taxon>Anthocerotophyta</taxon>
        <taxon>Anthocerotopsida</taxon>
        <taxon>Dendrocerotidae</taxon>
        <taxon>Dendrocerotales</taxon>
        <taxon>Dendrocerotaceae</taxon>
        <taxon>Dendrocerotoideae</taxon>
        <taxon>Nothoceros</taxon>
    </lineage>
</organism>
<accession>C3RYN5</accession>
<evidence type="ECO:0000313" key="1">
    <source>
        <dbReference type="EMBL" id="ACC86791.1"/>
    </source>
</evidence>
<geneLocation type="mitochondrion" evidence="1"/>
<keyword evidence="1" id="KW-0496">Mitochondrion</keyword>
<name>C3RYN5_9EMBR</name>